<reference evidence="1" key="1">
    <citation type="submission" date="2020-11" db="EMBL/GenBank/DDBJ databases">
        <authorList>
            <person name="Tran Van P."/>
        </authorList>
    </citation>
    <scope>NUCLEOTIDE SEQUENCE</scope>
</reference>
<evidence type="ECO:0000313" key="1">
    <source>
        <dbReference type="EMBL" id="CAD7594564.1"/>
    </source>
</evidence>
<name>A0A7R9PLJ7_TIMGE</name>
<gene>
    <name evidence="1" type="ORF">TGEB3V08_LOCUS5708</name>
</gene>
<dbReference type="AlphaFoldDB" id="A0A7R9PLJ7"/>
<accession>A0A7R9PLJ7</accession>
<protein>
    <submittedName>
        <fullName evidence="1">Uncharacterized protein</fullName>
    </submittedName>
</protein>
<dbReference type="EMBL" id="OE841176">
    <property type="protein sequence ID" value="CAD7594564.1"/>
    <property type="molecule type" value="Genomic_DNA"/>
</dbReference>
<sequence>MSNRNLQIKFEIQKELVEINDIVIEIMSVMTDLKKLTAPRGILNLTLGKAQESFEPILKHLKISQEDSENPTLLEQTHSYLDHSSWRSDSIA</sequence>
<proteinExistence type="predicted"/>
<organism evidence="1">
    <name type="scientific">Timema genevievae</name>
    <name type="common">Walking stick</name>
    <dbReference type="NCBI Taxonomy" id="629358"/>
    <lineage>
        <taxon>Eukaryota</taxon>
        <taxon>Metazoa</taxon>
        <taxon>Ecdysozoa</taxon>
        <taxon>Arthropoda</taxon>
        <taxon>Hexapoda</taxon>
        <taxon>Insecta</taxon>
        <taxon>Pterygota</taxon>
        <taxon>Neoptera</taxon>
        <taxon>Polyneoptera</taxon>
        <taxon>Phasmatodea</taxon>
        <taxon>Timematodea</taxon>
        <taxon>Timematoidea</taxon>
        <taxon>Timematidae</taxon>
        <taxon>Timema</taxon>
    </lineage>
</organism>